<evidence type="ECO:0000313" key="2">
    <source>
        <dbReference type="RefSeq" id="XP_065645221.1"/>
    </source>
</evidence>
<dbReference type="PANTHER" id="PTHR33053:SF26">
    <property type="entry name" value="TRANSPOSASE DOMAIN-CONTAINING PROTEIN"/>
    <property type="match status" value="1"/>
</dbReference>
<protein>
    <submittedName>
        <fullName evidence="2">Uncharacterized protein LOC136075714</fullName>
    </submittedName>
</protein>
<proteinExistence type="predicted"/>
<reference evidence="1" key="1">
    <citation type="submission" date="2025-05" db="UniProtKB">
        <authorList>
            <consortium name="RefSeq"/>
        </authorList>
    </citation>
    <scope>NUCLEOTIDE SEQUENCE [LARGE SCALE GENOMIC DNA]</scope>
</reference>
<reference evidence="2" key="2">
    <citation type="submission" date="2025-08" db="UniProtKB">
        <authorList>
            <consortium name="RefSeq"/>
        </authorList>
    </citation>
    <scope>IDENTIFICATION</scope>
</reference>
<sequence>MPSEFASQPQSLQNLDPWKTTEFRQFLIYLGPVVLKGVVSEQVYEHFLLLSISIGIMLTSNDQFCNNHLEYARIMTTHFVYSYKYIFVETFTVYNVHSLLHLVDEIKITIAAHSTVSLVFHLKIFYKD</sequence>
<organism evidence="1 2">
    <name type="scientific">Hydra vulgaris</name>
    <name type="common">Hydra</name>
    <name type="synonym">Hydra attenuata</name>
    <dbReference type="NCBI Taxonomy" id="6087"/>
    <lineage>
        <taxon>Eukaryota</taxon>
        <taxon>Metazoa</taxon>
        <taxon>Cnidaria</taxon>
        <taxon>Hydrozoa</taxon>
        <taxon>Hydroidolina</taxon>
        <taxon>Anthoathecata</taxon>
        <taxon>Aplanulata</taxon>
        <taxon>Hydridae</taxon>
        <taxon>Hydra</taxon>
    </lineage>
</organism>
<evidence type="ECO:0000313" key="1">
    <source>
        <dbReference type="Proteomes" id="UP001652625"/>
    </source>
</evidence>
<gene>
    <name evidence="2" type="primary">LOC136075714</name>
</gene>
<dbReference type="PANTHER" id="PTHR33053">
    <property type="entry name" value="PROTEIN, PUTATIVE-RELATED"/>
    <property type="match status" value="1"/>
</dbReference>
<dbReference type="GeneID" id="136075714"/>
<dbReference type="RefSeq" id="XP_065645221.1">
    <property type="nucleotide sequence ID" value="XM_065789149.1"/>
</dbReference>
<keyword evidence="1" id="KW-1185">Reference proteome</keyword>
<dbReference type="Proteomes" id="UP001652625">
    <property type="component" value="Chromosome 02"/>
</dbReference>
<name>A0ABM4B8M2_HYDVU</name>
<accession>A0ABM4B8M2</accession>